<gene>
    <name evidence="1" type="ORF">FW778_02800</name>
</gene>
<evidence type="ECO:0000313" key="1">
    <source>
        <dbReference type="EMBL" id="KAA9040985.1"/>
    </source>
</evidence>
<reference evidence="1 2" key="1">
    <citation type="submission" date="2019-09" db="EMBL/GenBank/DDBJ databases">
        <title>Draft genome sequence of Ginsengibacter sp. BR5-29.</title>
        <authorList>
            <person name="Im W.-T."/>
        </authorList>
    </citation>
    <scope>NUCLEOTIDE SEQUENCE [LARGE SCALE GENOMIC DNA]</scope>
    <source>
        <strain evidence="1 2">BR5-29</strain>
    </source>
</reference>
<dbReference type="EMBL" id="VYQF01000001">
    <property type="protein sequence ID" value="KAA9040985.1"/>
    <property type="molecule type" value="Genomic_DNA"/>
</dbReference>
<dbReference type="Proteomes" id="UP000326903">
    <property type="component" value="Unassembled WGS sequence"/>
</dbReference>
<evidence type="ECO:0000313" key="2">
    <source>
        <dbReference type="Proteomes" id="UP000326903"/>
    </source>
</evidence>
<accession>A0A5J5IIX0</accession>
<organism evidence="1 2">
    <name type="scientific">Ginsengibacter hankyongi</name>
    <dbReference type="NCBI Taxonomy" id="2607284"/>
    <lineage>
        <taxon>Bacteria</taxon>
        <taxon>Pseudomonadati</taxon>
        <taxon>Bacteroidota</taxon>
        <taxon>Chitinophagia</taxon>
        <taxon>Chitinophagales</taxon>
        <taxon>Chitinophagaceae</taxon>
        <taxon>Ginsengibacter</taxon>
    </lineage>
</organism>
<keyword evidence="2" id="KW-1185">Reference proteome</keyword>
<dbReference type="RefSeq" id="WP_150413074.1">
    <property type="nucleotide sequence ID" value="NZ_VYQF01000001.1"/>
</dbReference>
<name>A0A5J5IIX0_9BACT</name>
<comment type="caution">
    <text evidence="1">The sequence shown here is derived from an EMBL/GenBank/DDBJ whole genome shotgun (WGS) entry which is preliminary data.</text>
</comment>
<protein>
    <submittedName>
        <fullName evidence="1">Uncharacterized protein</fullName>
    </submittedName>
</protein>
<dbReference type="AlphaFoldDB" id="A0A5J5IIX0"/>
<proteinExistence type="predicted"/>
<sequence>MNLEEVILKEHSKKQCDKIVQWVGSNQEKFNELFHLFLNGEYRLTQRAAWPLSYCVIKHPGFMRNNYRELLSNLNKPNLHDSIKRNTIRLLQAVDILDNMKGWLWKFALNI</sequence>